<evidence type="ECO:0000313" key="2">
    <source>
        <dbReference type="EMBL" id="CAH9054189.1"/>
    </source>
</evidence>
<dbReference type="PANTHER" id="PTHR33095:SF81">
    <property type="entry name" value="OS07G0619500 PROTEIN"/>
    <property type="match status" value="1"/>
</dbReference>
<organism evidence="2 3">
    <name type="scientific">Cuscuta europaea</name>
    <name type="common">European dodder</name>
    <dbReference type="NCBI Taxonomy" id="41803"/>
    <lineage>
        <taxon>Eukaryota</taxon>
        <taxon>Viridiplantae</taxon>
        <taxon>Streptophyta</taxon>
        <taxon>Embryophyta</taxon>
        <taxon>Tracheophyta</taxon>
        <taxon>Spermatophyta</taxon>
        <taxon>Magnoliopsida</taxon>
        <taxon>eudicotyledons</taxon>
        <taxon>Gunneridae</taxon>
        <taxon>Pentapetalae</taxon>
        <taxon>asterids</taxon>
        <taxon>lamiids</taxon>
        <taxon>Solanales</taxon>
        <taxon>Convolvulaceae</taxon>
        <taxon>Cuscuteae</taxon>
        <taxon>Cuscuta</taxon>
        <taxon>Cuscuta subgen. Cuscuta</taxon>
    </lineage>
</organism>
<evidence type="ECO:0000313" key="3">
    <source>
        <dbReference type="Proteomes" id="UP001152484"/>
    </source>
</evidence>
<dbReference type="EMBL" id="CAMAPE010000002">
    <property type="protein sequence ID" value="CAH9054189.1"/>
    <property type="molecule type" value="Genomic_DNA"/>
</dbReference>
<feature type="compositionally biased region" description="Pro residues" evidence="1">
    <location>
        <begin position="112"/>
        <end position="122"/>
    </location>
</feature>
<protein>
    <submittedName>
        <fullName evidence="2">Uncharacterized protein</fullName>
    </submittedName>
</protein>
<dbReference type="OrthoDB" id="667051at2759"/>
<dbReference type="Pfam" id="PF07816">
    <property type="entry name" value="DUF1645"/>
    <property type="match status" value="1"/>
</dbReference>
<reference evidence="2" key="1">
    <citation type="submission" date="2022-07" db="EMBL/GenBank/DDBJ databases">
        <authorList>
            <person name="Macas J."/>
            <person name="Novak P."/>
            <person name="Neumann P."/>
        </authorList>
    </citation>
    <scope>NUCLEOTIDE SEQUENCE</scope>
</reference>
<proteinExistence type="predicted"/>
<gene>
    <name evidence="2" type="ORF">CEURO_LOCUS612</name>
</gene>
<name>A0A9P1DWL8_CUSEU</name>
<feature type="region of interest" description="Disordered" evidence="1">
    <location>
        <begin position="110"/>
        <end position="133"/>
    </location>
</feature>
<feature type="region of interest" description="Disordered" evidence="1">
    <location>
        <begin position="173"/>
        <end position="201"/>
    </location>
</feature>
<comment type="caution">
    <text evidence="2">The sequence shown here is derived from an EMBL/GenBank/DDBJ whole genome shotgun (WGS) entry which is preliminary data.</text>
</comment>
<dbReference type="AlphaFoldDB" id="A0A9P1DWL8"/>
<dbReference type="PANTHER" id="PTHR33095">
    <property type="entry name" value="OS07G0619500 PROTEIN"/>
    <property type="match status" value="1"/>
</dbReference>
<keyword evidence="3" id="KW-1185">Reference proteome</keyword>
<accession>A0A9P1DWL8</accession>
<dbReference type="Proteomes" id="UP001152484">
    <property type="component" value="Unassembled WGS sequence"/>
</dbReference>
<sequence length="251" mass="27311">MDFDFNSARTSPCATAPSTPKRFGDYCYLSAPASPSHLYCDLYDFSAPQDDSGGSSAASAAVPFSWEEKPGTPKSKMLTSGGFDDFAFDVDETASVSAADELFDAGVIKSLKPPPRLPPPRNPASASSLPRSSSSKGLMIKKWRLRDFFLFRSASEGRSSEKDTLKKYTAAVGKGGENSFRGNDNKKEGSSVSRRMKGGVSAHEQHYTFNRAVSEDLKKKTFLPYRQGILGNLAFNRTGHPLSNGFGYSRR</sequence>
<feature type="region of interest" description="Disordered" evidence="1">
    <location>
        <begin position="54"/>
        <end position="73"/>
    </location>
</feature>
<dbReference type="InterPro" id="IPR012442">
    <property type="entry name" value="DUF1645_plant"/>
</dbReference>
<feature type="compositionally biased region" description="Low complexity" evidence="1">
    <location>
        <begin position="123"/>
        <end position="133"/>
    </location>
</feature>
<evidence type="ECO:0000256" key="1">
    <source>
        <dbReference type="SAM" id="MobiDB-lite"/>
    </source>
</evidence>